<name>A0A2V4E268_9GAMM</name>
<dbReference type="GO" id="GO:0005829">
    <property type="term" value="C:cytosol"/>
    <property type="evidence" value="ECO:0007669"/>
    <property type="project" value="TreeGrafter"/>
</dbReference>
<evidence type="ECO:0000313" key="6">
    <source>
        <dbReference type="EMBL" id="PXZ04896.1"/>
    </source>
</evidence>
<comment type="similarity">
    <text evidence="3">Belongs to the DapA family.</text>
</comment>
<feature type="binding site" evidence="5">
    <location>
        <position position="211"/>
    </location>
    <ligand>
        <name>pyruvate</name>
        <dbReference type="ChEBI" id="CHEBI:15361"/>
    </ligand>
</feature>
<dbReference type="PANTHER" id="PTHR12128:SF28">
    <property type="entry name" value="2-DEHYDRO-3-DEOXY-D-GLUCONATE ALDOLASE YAGE-RELATED"/>
    <property type="match status" value="1"/>
</dbReference>
<dbReference type="SUPFAM" id="SSF51569">
    <property type="entry name" value="Aldolase"/>
    <property type="match status" value="1"/>
</dbReference>
<dbReference type="Proteomes" id="UP000247932">
    <property type="component" value="Unassembled WGS sequence"/>
</dbReference>
<dbReference type="PRINTS" id="PR00146">
    <property type="entry name" value="DHPICSNTHASE"/>
</dbReference>
<keyword evidence="1 3" id="KW-0456">Lyase</keyword>
<evidence type="ECO:0000256" key="4">
    <source>
        <dbReference type="PIRSR" id="PIRSR001365-1"/>
    </source>
</evidence>
<dbReference type="EMBL" id="QGLR01000015">
    <property type="protein sequence ID" value="PXZ04896.1"/>
    <property type="molecule type" value="Genomic_DNA"/>
</dbReference>
<dbReference type="PROSITE" id="PS00666">
    <property type="entry name" value="DHDPS_2"/>
    <property type="match status" value="1"/>
</dbReference>
<proteinExistence type="inferred from homology"/>
<feature type="active site" description="Proton donor/acceptor" evidence="4">
    <location>
        <position position="137"/>
    </location>
</feature>
<sequence length="305" mass="33723">MSLAKFKGIFPPVPTIVDKHGELDKKGMANLLDHLIDSEADGVLILGSGGEFCHMPPKLRLEVAEFAVKHINKRIPVMIGISSPSTKETIQYGQHAAQIGADAVLVVNPYYALLNSDAIYHHYKTVAENLDIPVLLYNFPALTGQDIGIDVITRLAKEQPNIIGLKDTIDNISHTREVINRVHAFRPDFIIFSGFDEYMLDTLILGGHGGIPATFNFAPKITKGIYKAFIKKDYETAFKLQRQLAKLMPVYAIESPFFGVIKQAIKLTGVDISTEVLAPVTKLPKNKKDLLIQVLESAQIPIINK</sequence>
<dbReference type="OrthoDB" id="199953at2"/>
<keyword evidence="7" id="KW-1185">Reference proteome</keyword>
<accession>A0A2V4E268</accession>
<comment type="caution">
    <text evidence="6">The sequence shown here is derived from an EMBL/GenBank/DDBJ whole genome shotgun (WGS) entry which is preliminary data.</text>
</comment>
<evidence type="ECO:0000313" key="7">
    <source>
        <dbReference type="Proteomes" id="UP000247932"/>
    </source>
</evidence>
<evidence type="ECO:0000256" key="1">
    <source>
        <dbReference type="ARBA" id="ARBA00023239"/>
    </source>
</evidence>
<dbReference type="SMART" id="SM01130">
    <property type="entry name" value="DHDPS"/>
    <property type="match status" value="1"/>
</dbReference>
<dbReference type="PIRSF" id="PIRSF001365">
    <property type="entry name" value="DHDPS"/>
    <property type="match status" value="1"/>
</dbReference>
<dbReference type="Gene3D" id="3.20.20.70">
    <property type="entry name" value="Aldolase class I"/>
    <property type="match status" value="1"/>
</dbReference>
<organism evidence="6 7">
    <name type="scientific">Gilliamella apicola</name>
    <dbReference type="NCBI Taxonomy" id="1196095"/>
    <lineage>
        <taxon>Bacteria</taxon>
        <taxon>Pseudomonadati</taxon>
        <taxon>Pseudomonadota</taxon>
        <taxon>Gammaproteobacteria</taxon>
        <taxon>Orbales</taxon>
        <taxon>Orbaceae</taxon>
        <taxon>Gilliamella</taxon>
    </lineage>
</organism>
<dbReference type="InterPro" id="IPR002220">
    <property type="entry name" value="DapA-like"/>
</dbReference>
<protein>
    <submittedName>
        <fullName evidence="6">Dihydrodipicolinate synthase family protein</fullName>
    </submittedName>
</protein>
<dbReference type="InterPro" id="IPR020625">
    <property type="entry name" value="Schiff_base-form_aldolases_AS"/>
</dbReference>
<dbReference type="STRING" id="1196095.GAPWK_2483"/>
<dbReference type="Pfam" id="PF00701">
    <property type="entry name" value="DHDPS"/>
    <property type="match status" value="1"/>
</dbReference>
<evidence type="ECO:0000256" key="2">
    <source>
        <dbReference type="ARBA" id="ARBA00023270"/>
    </source>
</evidence>
<reference evidence="6 7" key="1">
    <citation type="submission" date="2018-05" db="EMBL/GenBank/DDBJ databases">
        <title>Reference genomes for bee gut microbiota database.</title>
        <authorList>
            <person name="Ellegaard K.M."/>
        </authorList>
    </citation>
    <scope>NUCLEOTIDE SEQUENCE [LARGE SCALE GENOMIC DNA]</scope>
    <source>
        <strain evidence="6 7">ESL0182</strain>
    </source>
</reference>
<keyword evidence="2" id="KW-0704">Schiff base</keyword>
<evidence type="ECO:0000256" key="5">
    <source>
        <dbReference type="PIRSR" id="PIRSR001365-2"/>
    </source>
</evidence>
<dbReference type="RefSeq" id="WP_110434567.1">
    <property type="nucleotide sequence ID" value="NZ_QGLR01000015.1"/>
</dbReference>
<dbReference type="PANTHER" id="PTHR12128">
    <property type="entry name" value="DIHYDRODIPICOLINATE SYNTHASE"/>
    <property type="match status" value="1"/>
</dbReference>
<dbReference type="CDD" id="cd00408">
    <property type="entry name" value="DHDPS-like"/>
    <property type="match status" value="1"/>
</dbReference>
<dbReference type="GO" id="GO:0016829">
    <property type="term" value="F:lyase activity"/>
    <property type="evidence" value="ECO:0007669"/>
    <property type="project" value="UniProtKB-KW"/>
</dbReference>
<gene>
    <name evidence="6" type="ORF">DKK70_14060</name>
</gene>
<evidence type="ECO:0000256" key="3">
    <source>
        <dbReference type="PIRNR" id="PIRNR001365"/>
    </source>
</evidence>
<dbReference type="AlphaFoldDB" id="A0A2V4E268"/>
<feature type="active site" description="Schiff-base intermediate with substrate" evidence="4">
    <location>
        <position position="166"/>
    </location>
</feature>
<dbReference type="InterPro" id="IPR013785">
    <property type="entry name" value="Aldolase_TIM"/>
</dbReference>